<dbReference type="PROSITE" id="PS51257">
    <property type="entry name" value="PROKAR_LIPOPROTEIN"/>
    <property type="match status" value="1"/>
</dbReference>
<dbReference type="AlphaFoldDB" id="A0A0A2LTT2"/>
<dbReference type="STRING" id="1406840.Q763_02135"/>
<keyword evidence="3" id="KW-1185">Reference proteome</keyword>
<proteinExistence type="predicted"/>
<comment type="caution">
    <text evidence="2">The sequence shown here is derived from an EMBL/GenBank/DDBJ whole genome shotgun (WGS) entry which is preliminary data.</text>
</comment>
<dbReference type="EMBL" id="JRLV01000003">
    <property type="protein sequence ID" value="KGO83389.1"/>
    <property type="molecule type" value="Genomic_DNA"/>
</dbReference>
<dbReference type="RefSeq" id="WP_035130733.1">
    <property type="nucleotide sequence ID" value="NZ_JRLV01000003.1"/>
</dbReference>
<feature type="chain" id="PRO_5001990561" description="LVIVD repeat-containing protein" evidence="1">
    <location>
        <begin position="24"/>
        <end position="547"/>
    </location>
</feature>
<accession>A0A0A2LTT2</accession>
<sequence length="547" mass="57717">MNKSFIRLGALVGALVLMISCNNDDNSVNTPDVQEKIILNTDSQSLNQRIKFDNSGVLNVDLPIAGRDGEDVAGNFPLELVAEVQPPVYGDLTLKATHVAINGNYAYVSYNTEGEAYSGAIDVINISNPAVPQLVMQAVLPDTDISSLTYDNGVLYVAGAASTDAFPELDSPAFTAAMTLSNGLLSTNYTQTTIAGNVGTSVTSSGNKYFAVSGDNGELVKINKSNNQVEATIPVNDLRAVAFNSNKVVVLSGTQGVKVYNANNMNQQTTFATSQDVASAKRTIDFLGNNTLLVAEGYNGLGVYNYNSGNKTQTINVPTFVDGVDSSDITTNAVSVNDDKVYIANGGAGLYIYENGNGNQGLNIMGSINLDGSCNYVVSKDKYIFAAMGNGGLKIARIMTNVQTIDCTDFPTYNGSSWLNVNSNQTKEYQGSASLQGVNVNSNSNLTFCGSLSVSQGLNVNSNGTFYMKGSLAQGQANNPWLSLNVNSNAILRVEGSVVVYGNLVLNSNSTLEFVGSGSSITVYGSVTKGSNVTITGEYTDTFNNVN</sequence>
<dbReference type="Gene3D" id="2.130.10.10">
    <property type="entry name" value="YVTN repeat-like/Quinoprotein amine dehydrogenase"/>
    <property type="match status" value="1"/>
</dbReference>
<feature type="signal peptide" evidence="1">
    <location>
        <begin position="1"/>
        <end position="23"/>
    </location>
</feature>
<evidence type="ECO:0008006" key="4">
    <source>
        <dbReference type="Google" id="ProtNLM"/>
    </source>
</evidence>
<dbReference type="SUPFAM" id="SSF101898">
    <property type="entry name" value="NHL repeat"/>
    <property type="match status" value="1"/>
</dbReference>
<dbReference type="eggNOG" id="COG5276">
    <property type="taxonomic scope" value="Bacteria"/>
</dbReference>
<name>A0A0A2LTT2_9FLAO</name>
<evidence type="ECO:0000313" key="2">
    <source>
        <dbReference type="EMBL" id="KGO83389.1"/>
    </source>
</evidence>
<reference evidence="2 3" key="1">
    <citation type="submission" date="2013-09" db="EMBL/GenBank/DDBJ databases">
        <authorList>
            <person name="Zeng Z."/>
            <person name="Chen C."/>
        </authorList>
    </citation>
    <scope>NUCLEOTIDE SEQUENCE [LARGE SCALE GENOMIC DNA]</scope>
    <source>
        <strain evidence="2 3">F44-8</strain>
    </source>
</reference>
<protein>
    <recommendedName>
        <fullName evidence="4">LVIVD repeat-containing protein</fullName>
    </recommendedName>
</protein>
<evidence type="ECO:0000256" key="1">
    <source>
        <dbReference type="SAM" id="SignalP"/>
    </source>
</evidence>
<keyword evidence="1" id="KW-0732">Signal</keyword>
<organism evidence="2 3">
    <name type="scientific">Flavobacterium beibuense F44-8</name>
    <dbReference type="NCBI Taxonomy" id="1406840"/>
    <lineage>
        <taxon>Bacteria</taxon>
        <taxon>Pseudomonadati</taxon>
        <taxon>Bacteroidota</taxon>
        <taxon>Flavobacteriia</taxon>
        <taxon>Flavobacteriales</taxon>
        <taxon>Flavobacteriaceae</taxon>
        <taxon>Flavobacterium</taxon>
    </lineage>
</organism>
<dbReference type="InterPro" id="IPR015943">
    <property type="entry name" value="WD40/YVTN_repeat-like_dom_sf"/>
</dbReference>
<dbReference type="Proteomes" id="UP000030129">
    <property type="component" value="Unassembled WGS sequence"/>
</dbReference>
<gene>
    <name evidence="2" type="ORF">Q763_02135</name>
</gene>
<evidence type="ECO:0000313" key="3">
    <source>
        <dbReference type="Proteomes" id="UP000030129"/>
    </source>
</evidence>